<dbReference type="AlphaFoldDB" id="A0A2Z6ZY92"/>
<gene>
    <name evidence="1" type="ORF">F511_44264</name>
</gene>
<evidence type="ECO:0000313" key="1">
    <source>
        <dbReference type="EMBL" id="KZV14186.1"/>
    </source>
</evidence>
<reference evidence="1 2" key="1">
    <citation type="journal article" date="2015" name="Proc. Natl. Acad. Sci. U.S.A.">
        <title>The resurrection genome of Boea hygrometrica: A blueprint for survival of dehydration.</title>
        <authorList>
            <person name="Xiao L."/>
            <person name="Yang G."/>
            <person name="Zhang L."/>
            <person name="Yang X."/>
            <person name="Zhao S."/>
            <person name="Ji Z."/>
            <person name="Zhou Q."/>
            <person name="Hu M."/>
            <person name="Wang Y."/>
            <person name="Chen M."/>
            <person name="Xu Y."/>
            <person name="Jin H."/>
            <person name="Xiao X."/>
            <person name="Hu G."/>
            <person name="Bao F."/>
            <person name="Hu Y."/>
            <person name="Wan P."/>
            <person name="Li L."/>
            <person name="Deng X."/>
            <person name="Kuang T."/>
            <person name="Xiang C."/>
            <person name="Zhu J.K."/>
            <person name="Oliver M.J."/>
            <person name="He Y."/>
        </authorList>
    </citation>
    <scope>NUCLEOTIDE SEQUENCE [LARGE SCALE GENOMIC DNA]</scope>
    <source>
        <strain evidence="2">cv. XS01</strain>
    </source>
</reference>
<sequence>MTPGVPSGRVLRKECLEVEYPILGSRCKALERQIRVIRSEQSDRRNQIIGSSCVDRDRAVLIGSSCTDPIEPY</sequence>
<organism evidence="1 2">
    <name type="scientific">Dorcoceras hygrometricum</name>
    <dbReference type="NCBI Taxonomy" id="472368"/>
    <lineage>
        <taxon>Eukaryota</taxon>
        <taxon>Viridiplantae</taxon>
        <taxon>Streptophyta</taxon>
        <taxon>Embryophyta</taxon>
        <taxon>Tracheophyta</taxon>
        <taxon>Spermatophyta</taxon>
        <taxon>Magnoliopsida</taxon>
        <taxon>eudicotyledons</taxon>
        <taxon>Gunneridae</taxon>
        <taxon>Pentapetalae</taxon>
        <taxon>asterids</taxon>
        <taxon>lamiids</taxon>
        <taxon>Lamiales</taxon>
        <taxon>Gesneriaceae</taxon>
        <taxon>Didymocarpoideae</taxon>
        <taxon>Trichosporeae</taxon>
        <taxon>Loxocarpinae</taxon>
        <taxon>Dorcoceras</taxon>
    </lineage>
</organism>
<proteinExistence type="predicted"/>
<protein>
    <submittedName>
        <fullName evidence="1">NAC domain-containing protein 78-like</fullName>
    </submittedName>
</protein>
<keyword evidence="2" id="KW-1185">Reference proteome</keyword>
<accession>A0A2Z6ZY92</accession>
<dbReference type="Proteomes" id="UP000250235">
    <property type="component" value="Unassembled WGS sequence"/>
</dbReference>
<evidence type="ECO:0000313" key="2">
    <source>
        <dbReference type="Proteomes" id="UP000250235"/>
    </source>
</evidence>
<name>A0A2Z6ZY92_9LAMI</name>
<dbReference type="EMBL" id="KV021456">
    <property type="protein sequence ID" value="KZV14186.1"/>
    <property type="molecule type" value="Genomic_DNA"/>
</dbReference>